<evidence type="ECO:0000313" key="4">
    <source>
        <dbReference type="Proteomes" id="UP001642540"/>
    </source>
</evidence>
<sequence>MMGMLNLAKLAILASILGSSFALTLVPRTTLPENPICIPNTIPPIELPLDYATCAQQVADSKNKTHPDQGKTTDEIARAHGYSVEMYNVTTEDKYILLVHRITGGALSPAAPGKPSVFLHHGMAGSSDNWLFLDGSSNLAFKLADAGYDVWLTNCRGTTYSLGHEKLNSATDVKYWDFSWHELGMYDIPAVMAKIEEVSGNEKMFYVGYSMGTTSYFVAMSERPALNDKLIAAFMLSPCAFDGHATNPIRLISPLLGIGGKYLLDPVLRGRIEQPYELMSLFNVSLSSACTPTAARCGLCDKIFLLFNYDAGQMNYTNLPNILSKTPNIISVKTLVHYSQTIASCGFQQFDYGPVENLVRYGTLLPPAYNLTKITAPTYFFRGDYDNLAVPEVNNKQPYKTPYLNNLLKKFNLITFLDFSRTLKSLKVTCYLRQLCKISEWIGTCLIILIL</sequence>
<keyword evidence="1" id="KW-0732">Signal</keyword>
<feature type="chain" id="PRO_5045828651" description="Partial AB-hydrolase lipase domain-containing protein" evidence="1">
    <location>
        <begin position="23"/>
        <end position="451"/>
    </location>
</feature>
<gene>
    <name evidence="3" type="ORF">ODALV1_LOCUS4657</name>
</gene>
<accession>A0ABP1PWQ5</accession>
<reference evidence="3 4" key="1">
    <citation type="submission" date="2024-08" db="EMBL/GenBank/DDBJ databases">
        <authorList>
            <person name="Cucini C."/>
            <person name="Frati F."/>
        </authorList>
    </citation>
    <scope>NUCLEOTIDE SEQUENCE [LARGE SCALE GENOMIC DNA]</scope>
</reference>
<feature type="domain" description="Partial AB-hydrolase lipase" evidence="2">
    <location>
        <begin position="74"/>
        <end position="131"/>
    </location>
</feature>
<dbReference type="Proteomes" id="UP001642540">
    <property type="component" value="Unassembled WGS sequence"/>
</dbReference>
<evidence type="ECO:0000313" key="3">
    <source>
        <dbReference type="EMBL" id="CAL8080476.1"/>
    </source>
</evidence>
<dbReference type="Pfam" id="PF04083">
    <property type="entry name" value="Abhydro_lipase"/>
    <property type="match status" value="1"/>
</dbReference>
<keyword evidence="4" id="KW-1185">Reference proteome</keyword>
<comment type="caution">
    <text evidence="3">The sequence shown here is derived from an EMBL/GenBank/DDBJ whole genome shotgun (WGS) entry which is preliminary data.</text>
</comment>
<dbReference type="InterPro" id="IPR006693">
    <property type="entry name" value="AB_hydrolase_lipase"/>
</dbReference>
<name>A0ABP1PWQ5_9HEXA</name>
<dbReference type="EMBL" id="CAXLJM020000014">
    <property type="protein sequence ID" value="CAL8080476.1"/>
    <property type="molecule type" value="Genomic_DNA"/>
</dbReference>
<dbReference type="PANTHER" id="PTHR11005">
    <property type="entry name" value="LYSOSOMAL ACID LIPASE-RELATED"/>
    <property type="match status" value="1"/>
</dbReference>
<organism evidence="3 4">
    <name type="scientific">Orchesella dallaii</name>
    <dbReference type="NCBI Taxonomy" id="48710"/>
    <lineage>
        <taxon>Eukaryota</taxon>
        <taxon>Metazoa</taxon>
        <taxon>Ecdysozoa</taxon>
        <taxon>Arthropoda</taxon>
        <taxon>Hexapoda</taxon>
        <taxon>Collembola</taxon>
        <taxon>Entomobryomorpha</taxon>
        <taxon>Entomobryoidea</taxon>
        <taxon>Orchesellidae</taxon>
        <taxon>Orchesellinae</taxon>
        <taxon>Orchesella</taxon>
    </lineage>
</organism>
<protein>
    <recommendedName>
        <fullName evidence="2">Partial AB-hydrolase lipase domain-containing protein</fullName>
    </recommendedName>
</protein>
<feature type="signal peptide" evidence="1">
    <location>
        <begin position="1"/>
        <end position="22"/>
    </location>
</feature>
<dbReference type="SUPFAM" id="SSF53474">
    <property type="entry name" value="alpha/beta-Hydrolases"/>
    <property type="match status" value="1"/>
</dbReference>
<dbReference type="Gene3D" id="3.40.50.1820">
    <property type="entry name" value="alpha/beta hydrolase"/>
    <property type="match status" value="1"/>
</dbReference>
<dbReference type="InterPro" id="IPR029058">
    <property type="entry name" value="AB_hydrolase_fold"/>
</dbReference>
<evidence type="ECO:0000256" key="1">
    <source>
        <dbReference type="SAM" id="SignalP"/>
    </source>
</evidence>
<evidence type="ECO:0000259" key="2">
    <source>
        <dbReference type="Pfam" id="PF04083"/>
    </source>
</evidence>
<proteinExistence type="predicted"/>